<organism evidence="20 21">
    <name type="scientific">Gasterosteus aculeatus aculeatus</name>
    <name type="common">three-spined stickleback</name>
    <dbReference type="NCBI Taxonomy" id="481459"/>
    <lineage>
        <taxon>Eukaryota</taxon>
        <taxon>Metazoa</taxon>
        <taxon>Chordata</taxon>
        <taxon>Craniata</taxon>
        <taxon>Vertebrata</taxon>
        <taxon>Euteleostomi</taxon>
        <taxon>Actinopterygii</taxon>
        <taxon>Neopterygii</taxon>
        <taxon>Teleostei</taxon>
        <taxon>Neoteleostei</taxon>
        <taxon>Acanthomorphata</taxon>
        <taxon>Eupercaria</taxon>
        <taxon>Perciformes</taxon>
        <taxon>Cottioidei</taxon>
        <taxon>Gasterosteales</taxon>
        <taxon>Gasterosteidae</taxon>
        <taxon>Gasterosteus</taxon>
    </lineage>
</organism>
<dbReference type="InterPro" id="IPR002035">
    <property type="entry name" value="VWF_A"/>
</dbReference>
<dbReference type="PROSITE" id="PS50923">
    <property type="entry name" value="SUSHI"/>
    <property type="match status" value="3"/>
</dbReference>
<evidence type="ECO:0000256" key="14">
    <source>
        <dbReference type="ARBA" id="ARBA00029636"/>
    </source>
</evidence>
<proteinExistence type="predicted"/>
<dbReference type="InterPro" id="IPR000436">
    <property type="entry name" value="Sushi_SCR_CCP_dom"/>
</dbReference>
<evidence type="ECO:0000256" key="4">
    <source>
        <dbReference type="ARBA" id="ARBA00004613"/>
    </source>
</evidence>
<reference evidence="20 21" key="1">
    <citation type="journal article" date="2021" name="G3 (Bethesda)">
        <title>Improved contiguity of the threespine stickleback genome using long-read sequencing.</title>
        <authorList>
            <person name="Nath S."/>
            <person name="Shaw D.E."/>
            <person name="White M.A."/>
        </authorList>
    </citation>
    <scope>NUCLEOTIDE SEQUENCE [LARGE SCALE GENOMIC DNA]</scope>
    <source>
        <strain evidence="20 21">Lake Benthic</strain>
    </source>
</reference>
<name>A0AAQ4R266_GASAC</name>
<evidence type="ECO:0000256" key="2">
    <source>
        <dbReference type="ARBA" id="ARBA00001946"/>
    </source>
</evidence>
<dbReference type="Pfam" id="PF00089">
    <property type="entry name" value="Trypsin"/>
    <property type="match status" value="1"/>
</dbReference>
<accession>A0AAQ4R266</accession>
<dbReference type="InterPro" id="IPR035976">
    <property type="entry name" value="Sushi/SCR/CCP_sf"/>
</dbReference>
<evidence type="ECO:0000256" key="12">
    <source>
        <dbReference type="ARBA" id="ARBA00023157"/>
    </source>
</evidence>
<evidence type="ECO:0000256" key="16">
    <source>
        <dbReference type="SAM" id="SignalP"/>
    </source>
</evidence>
<dbReference type="PROSITE" id="PS51257">
    <property type="entry name" value="PROKAR_LIPOPROTEIN"/>
    <property type="match status" value="1"/>
</dbReference>
<comment type="caution">
    <text evidence="15">Lacks conserved residue(s) required for the propagation of feature annotation.</text>
</comment>
<dbReference type="Gene3D" id="2.40.10.10">
    <property type="entry name" value="Trypsin-like serine proteases"/>
    <property type="match status" value="2"/>
</dbReference>
<evidence type="ECO:0000313" key="21">
    <source>
        <dbReference type="Proteomes" id="UP000007635"/>
    </source>
</evidence>
<dbReference type="Ensembl" id="ENSGACT00000083106.1">
    <property type="protein sequence ID" value="ENSGACP00000057726.1"/>
    <property type="gene ID" value="ENSGACG00000020636.2"/>
</dbReference>
<feature type="signal peptide" evidence="16">
    <location>
        <begin position="1"/>
        <end position="32"/>
    </location>
</feature>
<feature type="chain" id="PRO_5043001109" description="C3/C5 convertase" evidence="16">
    <location>
        <begin position="33"/>
        <end position="743"/>
    </location>
</feature>
<dbReference type="PIRSF" id="PIRSF001154">
    <property type="entry name" value="Compl_C2_B"/>
    <property type="match status" value="1"/>
</dbReference>
<evidence type="ECO:0000259" key="18">
    <source>
        <dbReference type="PROSITE" id="PS50240"/>
    </source>
</evidence>
<dbReference type="Gene3D" id="3.40.50.410">
    <property type="entry name" value="von Willebrand factor, type A domain"/>
    <property type="match status" value="1"/>
</dbReference>
<dbReference type="SMART" id="SM00020">
    <property type="entry name" value="Tryp_SPc"/>
    <property type="match status" value="1"/>
</dbReference>
<comment type="cofactor">
    <cofactor evidence="1">
        <name>Mn(2+)</name>
        <dbReference type="ChEBI" id="CHEBI:29035"/>
    </cofactor>
</comment>
<dbReference type="SUPFAM" id="SSF53300">
    <property type="entry name" value="vWA-like"/>
    <property type="match status" value="1"/>
</dbReference>
<dbReference type="Pfam" id="PF00092">
    <property type="entry name" value="VWA"/>
    <property type="match status" value="1"/>
</dbReference>
<evidence type="ECO:0000256" key="1">
    <source>
        <dbReference type="ARBA" id="ARBA00001936"/>
    </source>
</evidence>
<keyword evidence="10" id="KW-0378">Hydrolase</keyword>
<evidence type="ECO:0000256" key="6">
    <source>
        <dbReference type="ARBA" id="ARBA00022659"/>
    </source>
</evidence>
<dbReference type="InterPro" id="IPR011360">
    <property type="entry name" value="Compl_C2_B"/>
</dbReference>
<dbReference type="Proteomes" id="UP000007635">
    <property type="component" value="Chromosome VII"/>
</dbReference>
<feature type="domain" description="Sushi" evidence="19">
    <location>
        <begin position="160"/>
        <end position="217"/>
    </location>
</feature>
<feature type="domain" description="Sushi" evidence="19">
    <location>
        <begin position="96"/>
        <end position="155"/>
    </location>
</feature>
<dbReference type="GO" id="GO:0009617">
    <property type="term" value="P:response to bacterium"/>
    <property type="evidence" value="ECO:0007669"/>
    <property type="project" value="TreeGrafter"/>
</dbReference>
<keyword evidence="6 15" id="KW-0768">Sushi</keyword>
<evidence type="ECO:0000256" key="15">
    <source>
        <dbReference type="PROSITE-ProRule" id="PRU00302"/>
    </source>
</evidence>
<dbReference type="PANTHER" id="PTHR46393">
    <property type="entry name" value="SUSHI DOMAIN-CONTAINING PROTEIN"/>
    <property type="match status" value="1"/>
</dbReference>
<evidence type="ECO:0000256" key="10">
    <source>
        <dbReference type="ARBA" id="ARBA00022801"/>
    </source>
</evidence>
<feature type="disulfide bond" evidence="15">
    <location>
        <begin position="126"/>
        <end position="153"/>
    </location>
</feature>
<dbReference type="GeneTree" id="ENSGT00940000158605"/>
<evidence type="ECO:0000259" key="19">
    <source>
        <dbReference type="PROSITE" id="PS50923"/>
    </source>
</evidence>
<dbReference type="PROSITE" id="PS50234">
    <property type="entry name" value="VWFA"/>
    <property type="match status" value="1"/>
</dbReference>
<evidence type="ECO:0000256" key="9">
    <source>
        <dbReference type="ARBA" id="ARBA00022737"/>
    </source>
</evidence>
<dbReference type="InterPro" id="IPR009003">
    <property type="entry name" value="Peptidase_S1_PA"/>
</dbReference>
<keyword evidence="7" id="KW-0645">Protease</keyword>
<evidence type="ECO:0000256" key="13">
    <source>
        <dbReference type="ARBA" id="ARBA00023180"/>
    </source>
</evidence>
<keyword evidence="13" id="KW-0325">Glycoprotein</keyword>
<dbReference type="InterPro" id="IPR001254">
    <property type="entry name" value="Trypsin_dom"/>
</dbReference>
<feature type="domain" description="VWFA" evidence="17">
    <location>
        <begin position="263"/>
        <end position="464"/>
    </location>
</feature>
<reference evidence="20" key="3">
    <citation type="submission" date="2025-09" db="UniProtKB">
        <authorList>
            <consortium name="Ensembl"/>
        </authorList>
    </citation>
    <scope>IDENTIFICATION</scope>
</reference>
<dbReference type="GO" id="GO:0006956">
    <property type="term" value="P:complement activation"/>
    <property type="evidence" value="ECO:0007669"/>
    <property type="project" value="InterPro"/>
</dbReference>
<dbReference type="GO" id="GO:0009986">
    <property type="term" value="C:cell surface"/>
    <property type="evidence" value="ECO:0007669"/>
    <property type="project" value="UniProtKB-SubCell"/>
</dbReference>
<feature type="domain" description="Peptidase S1" evidence="18">
    <location>
        <begin position="528"/>
        <end position="728"/>
    </location>
</feature>
<sequence length="743" mass="83429">MFLRFRFNMGFSMQWSLTVLSCLLCMGGEVRCDCTEEGIQIKGGHYTFTKQLKKGSTLIYQCPDGYYPYPHLSRLCQPNGSWKPPPRRPTQKCRLVECPDPNVLQNGNILPSLERYYVHNETTCECYSGYTRKGSSNRVCLPNGKWSGSTPICSRDSAENNCADPGIPAGASRTGNIFGIGNTVTYSCIDNLLLVGSEERVCQESGQWTGIEPACYYRHTYDTSLEVSESFGSAIRDSLTVLKPSDETQLGRKIRIAKSGILNIYIGVDISESIDQEDVDKAIDAITVLISKIASFSVTPNYEIAFFSSEVFEVVKILDFLNEGGKPKNMIEELRKFKVDDKNTGTDLNLLFTTFEERMAVIKEQVGEKNFEEHRHVLIVFTDGAFNMGGSPDRTVQKIKNMVYLDPTGQKKNESRDEYLDIYIFAIGTDILDTELMSLTAGNDGRHYFRMKDITNLNETFDEIIDEEQVKDLCGLHKEYETVDKGIRKMYPWWAFITIVSSDHNTIGVTLECFCNGLMMSFFTEKTVKLFRLHPNYNITLKKKKGVDEFYDYDVALIQLEKDVKISNIARPICIPCTSATSNALQLVGDSTCKQQVELCCALSLLFTTNLKGTLTFCSSISPMQRGECIRHALDAKGITTTDVREVVTDNFICTGGQTPFRDDVACRGDSGGAVFKDYERRTIQVALVSWGNEDLCASGGSAESRANSRDFHINLFKVIPFLKSILGKVDQTEYPPLHFLPN</sequence>
<dbReference type="InterPro" id="IPR036465">
    <property type="entry name" value="vWFA_dom_sf"/>
</dbReference>
<keyword evidence="21" id="KW-1185">Reference proteome</keyword>
<dbReference type="PANTHER" id="PTHR46393:SF6">
    <property type="entry name" value="COMPLEMENT C2-RELATED"/>
    <property type="match status" value="1"/>
</dbReference>
<keyword evidence="5" id="KW-0964">Secreted</keyword>
<dbReference type="Pfam" id="PF00084">
    <property type="entry name" value="Sushi"/>
    <property type="match status" value="3"/>
</dbReference>
<keyword evidence="11" id="KW-0720">Serine protease</keyword>
<feature type="domain" description="Sushi" evidence="19">
    <location>
        <begin position="30"/>
        <end position="95"/>
    </location>
</feature>
<dbReference type="SUPFAM" id="SSF50494">
    <property type="entry name" value="Trypsin-like serine proteases"/>
    <property type="match status" value="1"/>
</dbReference>
<dbReference type="CDD" id="cd00033">
    <property type="entry name" value="CCP"/>
    <property type="match status" value="3"/>
</dbReference>
<evidence type="ECO:0000313" key="20">
    <source>
        <dbReference type="Ensembl" id="ENSGACP00000057726.1"/>
    </source>
</evidence>
<evidence type="ECO:0000256" key="11">
    <source>
        <dbReference type="ARBA" id="ARBA00022825"/>
    </source>
</evidence>
<evidence type="ECO:0000256" key="7">
    <source>
        <dbReference type="ARBA" id="ARBA00022670"/>
    </source>
</evidence>
<protein>
    <recommendedName>
        <fullName evidence="14">C3/C5 convertase</fullName>
    </recommendedName>
</protein>
<dbReference type="Gene3D" id="2.10.70.10">
    <property type="entry name" value="Complement Module, domain 1"/>
    <property type="match status" value="3"/>
</dbReference>
<dbReference type="GO" id="GO:0006508">
    <property type="term" value="P:proteolysis"/>
    <property type="evidence" value="ECO:0007669"/>
    <property type="project" value="UniProtKB-KW"/>
</dbReference>
<evidence type="ECO:0000256" key="3">
    <source>
        <dbReference type="ARBA" id="ARBA00004241"/>
    </source>
</evidence>
<comment type="subcellular location">
    <subcellularLocation>
        <location evidence="3">Cell surface</location>
    </subcellularLocation>
    <subcellularLocation>
        <location evidence="4">Secreted</location>
    </subcellularLocation>
</comment>
<evidence type="ECO:0000256" key="5">
    <source>
        <dbReference type="ARBA" id="ARBA00022525"/>
    </source>
</evidence>
<keyword evidence="12 15" id="KW-1015">Disulfide bond</keyword>
<keyword evidence="9" id="KW-0677">Repeat</keyword>
<dbReference type="AlphaFoldDB" id="A0AAQ4R266"/>
<dbReference type="SMART" id="SM00032">
    <property type="entry name" value="CCP"/>
    <property type="match status" value="3"/>
</dbReference>
<dbReference type="InterPro" id="IPR043504">
    <property type="entry name" value="Peptidase_S1_PA_chymotrypsin"/>
</dbReference>
<keyword evidence="8 16" id="KW-0732">Signal</keyword>
<dbReference type="PROSITE" id="PS50240">
    <property type="entry name" value="TRYPSIN_DOM"/>
    <property type="match status" value="1"/>
</dbReference>
<dbReference type="GO" id="GO:0070062">
    <property type="term" value="C:extracellular exosome"/>
    <property type="evidence" value="ECO:0007669"/>
    <property type="project" value="TreeGrafter"/>
</dbReference>
<evidence type="ECO:0000259" key="17">
    <source>
        <dbReference type="PROSITE" id="PS50234"/>
    </source>
</evidence>
<dbReference type="SUPFAM" id="SSF57535">
    <property type="entry name" value="Complement control module/SCR domain"/>
    <property type="match status" value="3"/>
</dbReference>
<feature type="disulfide bond" evidence="15">
    <location>
        <begin position="188"/>
        <end position="215"/>
    </location>
</feature>
<evidence type="ECO:0000256" key="8">
    <source>
        <dbReference type="ARBA" id="ARBA00022729"/>
    </source>
</evidence>
<dbReference type="GO" id="GO:0004252">
    <property type="term" value="F:serine-type endopeptidase activity"/>
    <property type="evidence" value="ECO:0007669"/>
    <property type="project" value="InterPro"/>
</dbReference>
<reference evidence="20" key="2">
    <citation type="submission" date="2025-08" db="UniProtKB">
        <authorList>
            <consortium name="Ensembl"/>
        </authorList>
    </citation>
    <scope>IDENTIFICATION</scope>
</reference>
<comment type="cofactor">
    <cofactor evidence="2">
        <name>Mg(2+)</name>
        <dbReference type="ChEBI" id="CHEBI:18420"/>
    </cofactor>
</comment>
<dbReference type="SMART" id="SM00327">
    <property type="entry name" value="VWA"/>
    <property type="match status" value="1"/>
</dbReference>